<keyword evidence="2" id="KW-0479">Metal-binding</keyword>
<dbReference type="Proteomes" id="UP001151760">
    <property type="component" value="Unassembled WGS sequence"/>
</dbReference>
<evidence type="ECO:0000256" key="1">
    <source>
        <dbReference type="ARBA" id="ARBA00001946"/>
    </source>
</evidence>
<keyword evidence="3" id="KW-0460">Magnesium</keyword>
<proteinExistence type="predicted"/>
<dbReference type="InterPro" id="IPR008930">
    <property type="entry name" value="Terpenoid_cyclase/PrenylTrfase"/>
</dbReference>
<sequence>MWEVGFLIVKGLEGEQLVNDSTILEVHVRAQGEHESSYQVDQTSTALVIQSSEEPPTKKLKFVLEDFPISSPTPLNSIIPPVIISNILYDQYTTNLFSSGSSEYSLTSPPKVVDKGKGKFKAVGEGNITLEDAKAQMEEIKRLADLKAEKAKSKKTLKRVVTAQELKARAAELAAYEAKKVKMLEEYNHCINFRDDPLPITKFNYRVATQAGKLGISPPSELTTVDVHPGEKKAGMKRKRRVEVIHELFFKDNVVVDGMHENLVPHAGVAGSLGLLIRIQNAINVNSQTAHDMYNMIIYVIEAREDVVEARKIIYTEIRLSVEDSLSAKYQRAMKGSLDAKHQRAMRGLAECKASASNLRRIQVKDIVKEVKDYMKTYSSAGMDISWRDVSKNGRAFNVNVLHHRILDTSQLPPLRKQPHDVKYANLRSQAFYNPSNYDVKDVVHHSDRSFRSKQHIMKYVEEIKEIFSSIDDGEITSSAYDTAWVALIQDANGPFGGPLFPSSLQWIVNHQLPDGSWGEPLMFSAYDRLLNTLACIVTLTTWNIYPDKCKKELGLIEGWFESRFQDKGVALRCRADAARNRVLCRRGFQLPCASKKEKREALKGTRSTKP</sequence>
<reference evidence="4" key="2">
    <citation type="submission" date="2022-01" db="EMBL/GenBank/DDBJ databases">
        <authorList>
            <person name="Yamashiro T."/>
            <person name="Shiraishi A."/>
            <person name="Satake H."/>
            <person name="Nakayama K."/>
        </authorList>
    </citation>
    <scope>NUCLEOTIDE SEQUENCE</scope>
</reference>
<protein>
    <submittedName>
        <fullName evidence="4">Ent-copalyl diphosphate synthase, chloroplastic-like protein</fullName>
    </submittedName>
</protein>
<dbReference type="Gene3D" id="1.50.10.160">
    <property type="match status" value="1"/>
</dbReference>
<reference evidence="4" key="1">
    <citation type="journal article" date="2022" name="Int. J. Mol. Sci.">
        <title>Draft Genome of Tanacetum Coccineum: Genomic Comparison of Closely Related Tanacetum-Family Plants.</title>
        <authorList>
            <person name="Yamashiro T."/>
            <person name="Shiraishi A."/>
            <person name="Nakayama K."/>
            <person name="Satake H."/>
        </authorList>
    </citation>
    <scope>NUCLEOTIDE SEQUENCE</scope>
</reference>
<dbReference type="SUPFAM" id="SSF48239">
    <property type="entry name" value="Terpenoid cyclases/Protein prenyltransferases"/>
    <property type="match status" value="1"/>
</dbReference>
<gene>
    <name evidence="4" type="ORF">Tco_1019073</name>
</gene>
<comment type="caution">
    <text evidence="4">The sequence shown here is derived from an EMBL/GenBank/DDBJ whole genome shotgun (WGS) entry which is preliminary data.</text>
</comment>
<dbReference type="InterPro" id="IPR050148">
    <property type="entry name" value="Terpene_synthase-like"/>
</dbReference>
<comment type="cofactor">
    <cofactor evidence="1">
        <name>Mg(2+)</name>
        <dbReference type="ChEBI" id="CHEBI:18420"/>
    </cofactor>
</comment>
<evidence type="ECO:0000313" key="4">
    <source>
        <dbReference type="EMBL" id="GJT67593.1"/>
    </source>
</evidence>
<dbReference type="PANTHER" id="PTHR31739:SF4">
    <property type="entry name" value="ENT-COPALYL DIPHOSPHATE SYNTHASE, CHLOROPLASTIC"/>
    <property type="match status" value="1"/>
</dbReference>
<evidence type="ECO:0000256" key="2">
    <source>
        <dbReference type="ARBA" id="ARBA00022723"/>
    </source>
</evidence>
<name>A0ABQ5FXG2_9ASTR</name>
<keyword evidence="5" id="KW-1185">Reference proteome</keyword>
<accession>A0ABQ5FXG2</accession>
<dbReference type="EMBL" id="BQNB010017823">
    <property type="protein sequence ID" value="GJT67593.1"/>
    <property type="molecule type" value="Genomic_DNA"/>
</dbReference>
<evidence type="ECO:0000313" key="5">
    <source>
        <dbReference type="Proteomes" id="UP001151760"/>
    </source>
</evidence>
<dbReference type="PANTHER" id="PTHR31739">
    <property type="entry name" value="ENT-COPALYL DIPHOSPHATE SYNTHASE, CHLOROPLASTIC"/>
    <property type="match status" value="1"/>
</dbReference>
<evidence type="ECO:0000256" key="3">
    <source>
        <dbReference type="ARBA" id="ARBA00022842"/>
    </source>
</evidence>
<organism evidence="4 5">
    <name type="scientific">Tanacetum coccineum</name>
    <dbReference type="NCBI Taxonomy" id="301880"/>
    <lineage>
        <taxon>Eukaryota</taxon>
        <taxon>Viridiplantae</taxon>
        <taxon>Streptophyta</taxon>
        <taxon>Embryophyta</taxon>
        <taxon>Tracheophyta</taxon>
        <taxon>Spermatophyta</taxon>
        <taxon>Magnoliopsida</taxon>
        <taxon>eudicotyledons</taxon>
        <taxon>Gunneridae</taxon>
        <taxon>Pentapetalae</taxon>
        <taxon>asterids</taxon>
        <taxon>campanulids</taxon>
        <taxon>Asterales</taxon>
        <taxon>Asteraceae</taxon>
        <taxon>Asteroideae</taxon>
        <taxon>Anthemideae</taxon>
        <taxon>Anthemidinae</taxon>
        <taxon>Tanacetum</taxon>
    </lineage>
</organism>